<dbReference type="AlphaFoldDB" id="A0A562ZHP7"/>
<comment type="caution">
    <text evidence="1">The sequence shown here is derived from an EMBL/GenBank/DDBJ whole genome shotgun (WGS) entry which is preliminary data.</text>
</comment>
<evidence type="ECO:0000313" key="1">
    <source>
        <dbReference type="EMBL" id="TWO68119.1"/>
    </source>
</evidence>
<sequence length="158" mass="17335">MGDAKTLTLVCLGVALVLIRRREHLLATAWVVALAGNGLLNNLLKQFFARERPVHDHVLDVSGEGWSFPSGHSSGAGCSSRLRDARLLGHPRDDCPVACAGGPRRRAHRAHHRGEPHPVAGPLHQRRRRPLLFRLVLARTVHCLVRVAAASVWQARSS</sequence>
<gene>
    <name evidence="1" type="ORF">FN976_24310</name>
</gene>
<accession>A0A562ZHP7</accession>
<name>A0A562ZHP7_9BURK</name>
<organism evidence="1 2">
    <name type="scientific">Caenimonas sedimenti</name>
    <dbReference type="NCBI Taxonomy" id="2596921"/>
    <lineage>
        <taxon>Bacteria</taxon>
        <taxon>Pseudomonadati</taxon>
        <taxon>Pseudomonadota</taxon>
        <taxon>Betaproteobacteria</taxon>
        <taxon>Burkholderiales</taxon>
        <taxon>Comamonadaceae</taxon>
        <taxon>Caenimonas</taxon>
    </lineage>
</organism>
<proteinExistence type="predicted"/>
<dbReference type="Proteomes" id="UP000318199">
    <property type="component" value="Unassembled WGS sequence"/>
</dbReference>
<evidence type="ECO:0000313" key="2">
    <source>
        <dbReference type="Proteomes" id="UP000318199"/>
    </source>
</evidence>
<reference evidence="1 2" key="1">
    <citation type="submission" date="2019-07" db="EMBL/GenBank/DDBJ databases">
        <title>Caenimonas sedimenti sp. nov., isolated from activated sludge.</title>
        <authorList>
            <person name="Xu J."/>
        </authorList>
    </citation>
    <scope>NUCLEOTIDE SEQUENCE [LARGE SCALE GENOMIC DNA]</scope>
    <source>
        <strain evidence="1 2">HX-9-20</strain>
    </source>
</reference>
<dbReference type="SUPFAM" id="SSF48317">
    <property type="entry name" value="Acid phosphatase/Vanadium-dependent haloperoxidase"/>
    <property type="match status" value="1"/>
</dbReference>
<keyword evidence="2" id="KW-1185">Reference proteome</keyword>
<dbReference type="InterPro" id="IPR036938">
    <property type="entry name" value="PAP2/HPO_sf"/>
</dbReference>
<dbReference type="EMBL" id="VOBQ01000021">
    <property type="protein sequence ID" value="TWO68119.1"/>
    <property type="molecule type" value="Genomic_DNA"/>
</dbReference>
<protein>
    <submittedName>
        <fullName evidence="1">Phosphatase PAP2 family protein</fullName>
    </submittedName>
</protein>
<dbReference type="OrthoDB" id="9780918at2"/>